<dbReference type="GO" id="GO:0046654">
    <property type="term" value="P:tetrahydrofolate biosynthetic process"/>
    <property type="evidence" value="ECO:0007669"/>
    <property type="project" value="UniProtKB-UniPathway"/>
</dbReference>
<name>A0A7H1NSJ8_9PROT</name>
<evidence type="ECO:0000256" key="9">
    <source>
        <dbReference type="ARBA" id="ARBA00022909"/>
    </source>
</evidence>
<dbReference type="Proteomes" id="UP000516349">
    <property type="component" value="Chromosome"/>
</dbReference>
<feature type="domain" description="7,8-dihydro-6-hydroxymethylpterin-pyrophosphokinase" evidence="13">
    <location>
        <begin position="3"/>
        <end position="135"/>
    </location>
</feature>
<dbReference type="InterPro" id="IPR000550">
    <property type="entry name" value="Hppk"/>
</dbReference>
<proteinExistence type="inferred from homology"/>
<evidence type="ECO:0000256" key="1">
    <source>
        <dbReference type="ARBA" id="ARBA00005051"/>
    </source>
</evidence>
<evidence type="ECO:0000256" key="10">
    <source>
        <dbReference type="ARBA" id="ARBA00029409"/>
    </source>
</evidence>
<evidence type="ECO:0000256" key="12">
    <source>
        <dbReference type="ARBA" id="ARBA00033413"/>
    </source>
</evidence>
<comment type="pathway">
    <text evidence="1">Cofactor biosynthesis; tetrahydrofolate biosynthesis; 2-amino-4-hydroxy-6-hydroxymethyl-7,8-dihydropteridine diphosphate from 7,8-dihydroneopterin triphosphate: step 4/4.</text>
</comment>
<evidence type="ECO:0000256" key="11">
    <source>
        <dbReference type="ARBA" id="ARBA00029766"/>
    </source>
</evidence>
<dbReference type="EMBL" id="CP060244">
    <property type="protein sequence ID" value="QNT78758.1"/>
    <property type="molecule type" value="Genomic_DNA"/>
</dbReference>
<evidence type="ECO:0000313" key="15">
    <source>
        <dbReference type="Proteomes" id="UP000516349"/>
    </source>
</evidence>
<gene>
    <name evidence="14" type="primary">folK</name>
    <name evidence="14" type="ORF">JGUZn3_15350</name>
</gene>
<organism evidence="14 15">
    <name type="scientific">Entomobacter blattae</name>
    <dbReference type="NCBI Taxonomy" id="2762277"/>
    <lineage>
        <taxon>Bacteria</taxon>
        <taxon>Pseudomonadati</taxon>
        <taxon>Pseudomonadota</taxon>
        <taxon>Alphaproteobacteria</taxon>
        <taxon>Acetobacterales</taxon>
        <taxon>Acetobacteraceae</taxon>
        <taxon>Entomobacter</taxon>
    </lineage>
</organism>
<keyword evidence="8" id="KW-0067">ATP-binding</keyword>
<dbReference type="Gene3D" id="3.30.70.560">
    <property type="entry name" value="7,8-Dihydro-6-hydroxymethylpterin-pyrophosphokinase HPPK"/>
    <property type="match status" value="1"/>
</dbReference>
<dbReference type="AlphaFoldDB" id="A0A7H1NSJ8"/>
<keyword evidence="9" id="KW-0289">Folate biosynthesis</keyword>
<dbReference type="Pfam" id="PF01288">
    <property type="entry name" value="HPPK"/>
    <property type="match status" value="1"/>
</dbReference>
<dbReference type="CDD" id="cd00483">
    <property type="entry name" value="HPPK"/>
    <property type="match status" value="1"/>
</dbReference>
<evidence type="ECO:0000313" key="14">
    <source>
        <dbReference type="EMBL" id="QNT78758.1"/>
    </source>
</evidence>
<evidence type="ECO:0000256" key="6">
    <source>
        <dbReference type="ARBA" id="ARBA00022741"/>
    </source>
</evidence>
<evidence type="ECO:0000256" key="7">
    <source>
        <dbReference type="ARBA" id="ARBA00022777"/>
    </source>
</evidence>
<dbReference type="InterPro" id="IPR035907">
    <property type="entry name" value="Hppk_sf"/>
</dbReference>
<dbReference type="GO" id="GO:0003848">
    <property type="term" value="F:2-amino-4-hydroxy-6-hydroxymethyldihydropteridine diphosphokinase activity"/>
    <property type="evidence" value="ECO:0007669"/>
    <property type="project" value="UniProtKB-EC"/>
</dbReference>
<reference evidence="14 15" key="1">
    <citation type="submission" date="2020-08" db="EMBL/GenBank/DDBJ databases">
        <title>Complete genome sequence of Entomobacter blattae G55GP.</title>
        <authorList>
            <person name="Poehlein A."/>
            <person name="Guzman J."/>
            <person name="Daniel R."/>
            <person name="Vilcinskas A."/>
        </authorList>
    </citation>
    <scope>NUCLEOTIDE SEQUENCE [LARGE SCALE GENOMIC DNA]</scope>
    <source>
        <strain evidence="14 15">G55GP</strain>
    </source>
</reference>
<dbReference type="GO" id="GO:0005524">
    <property type="term" value="F:ATP binding"/>
    <property type="evidence" value="ECO:0007669"/>
    <property type="project" value="UniProtKB-KW"/>
</dbReference>
<sequence length="170" mass="19853">MIVVAVGSNLADRYGKEPLEICRWAAARLSHQEHINVMTVSSWYKTRPVPDSEQPWYVNGVIRIQTHLLPEELLTRLHAIEAEAGRVRKNRNEARVLDLDLICYNTLSILTPHLVLPHPRMHERAFVLAPMEEIAAEWVHPLFKKNVREMKDHFLSTQKEEWFSMVKIRS</sequence>
<dbReference type="GO" id="GO:0016301">
    <property type="term" value="F:kinase activity"/>
    <property type="evidence" value="ECO:0007669"/>
    <property type="project" value="UniProtKB-KW"/>
</dbReference>
<comment type="function">
    <text evidence="10">Catalyzes the transfer of pyrophosphate from adenosine triphosphate (ATP) to 6-hydroxymethyl-7,8-dihydropterin, an enzymatic step in folate biosynthesis pathway.</text>
</comment>
<dbReference type="KEGG" id="ebla:JGUZn3_15350"/>
<dbReference type="SUPFAM" id="SSF55083">
    <property type="entry name" value="6-hydroxymethyl-7,8-dihydropterin pyrophosphokinase, HPPK"/>
    <property type="match status" value="1"/>
</dbReference>
<evidence type="ECO:0000259" key="13">
    <source>
        <dbReference type="Pfam" id="PF01288"/>
    </source>
</evidence>
<dbReference type="UniPathway" id="UPA00077">
    <property type="reaction ID" value="UER00155"/>
</dbReference>
<protein>
    <recommendedName>
        <fullName evidence="4">2-amino-4-hydroxy-6-hydroxymethyldihydropteridine pyrophosphokinase</fullName>
        <ecNumber evidence="3">2.7.6.3</ecNumber>
    </recommendedName>
    <alternativeName>
        <fullName evidence="11">6-hydroxymethyl-7,8-dihydropterin pyrophosphokinase</fullName>
    </alternativeName>
    <alternativeName>
        <fullName evidence="12">7,8-dihydro-6-hydroxymethylpterin-pyrophosphokinase</fullName>
    </alternativeName>
</protein>
<evidence type="ECO:0000256" key="8">
    <source>
        <dbReference type="ARBA" id="ARBA00022840"/>
    </source>
</evidence>
<dbReference type="RefSeq" id="WP_203412993.1">
    <property type="nucleotide sequence ID" value="NZ_CP060244.1"/>
</dbReference>
<comment type="similarity">
    <text evidence="2">Belongs to the HPPK family.</text>
</comment>
<keyword evidence="5 14" id="KW-0808">Transferase</keyword>
<accession>A0A7H1NSJ8</accession>
<keyword evidence="15" id="KW-1185">Reference proteome</keyword>
<dbReference type="PANTHER" id="PTHR43071">
    <property type="entry name" value="2-AMINO-4-HYDROXY-6-HYDROXYMETHYLDIHYDROPTERIDINE PYROPHOSPHOKINASE"/>
    <property type="match status" value="1"/>
</dbReference>
<dbReference type="EC" id="2.7.6.3" evidence="3"/>
<dbReference type="GO" id="GO:0046656">
    <property type="term" value="P:folic acid biosynthetic process"/>
    <property type="evidence" value="ECO:0007669"/>
    <property type="project" value="UniProtKB-KW"/>
</dbReference>
<evidence type="ECO:0000256" key="5">
    <source>
        <dbReference type="ARBA" id="ARBA00022679"/>
    </source>
</evidence>
<dbReference type="PANTHER" id="PTHR43071:SF1">
    <property type="entry name" value="2-AMINO-4-HYDROXY-6-HYDROXYMETHYLDIHYDROPTERIDINE PYROPHOSPHOKINASE"/>
    <property type="match status" value="1"/>
</dbReference>
<evidence type="ECO:0000256" key="2">
    <source>
        <dbReference type="ARBA" id="ARBA00005810"/>
    </source>
</evidence>
<evidence type="ECO:0000256" key="4">
    <source>
        <dbReference type="ARBA" id="ARBA00016218"/>
    </source>
</evidence>
<keyword evidence="7 14" id="KW-0418">Kinase</keyword>
<dbReference type="NCBIfam" id="TIGR01498">
    <property type="entry name" value="folK"/>
    <property type="match status" value="1"/>
</dbReference>
<keyword evidence="6" id="KW-0547">Nucleotide-binding</keyword>
<evidence type="ECO:0000256" key="3">
    <source>
        <dbReference type="ARBA" id="ARBA00013253"/>
    </source>
</evidence>